<evidence type="ECO:0000256" key="3">
    <source>
        <dbReference type="ARBA" id="ARBA00022553"/>
    </source>
</evidence>
<dbReference type="InterPro" id="IPR036890">
    <property type="entry name" value="HATPase_C_sf"/>
</dbReference>
<dbReference type="Pfam" id="PF02518">
    <property type="entry name" value="HATPase_c"/>
    <property type="match status" value="1"/>
</dbReference>
<dbReference type="Gene3D" id="1.10.287.130">
    <property type="match status" value="1"/>
</dbReference>
<evidence type="ECO:0000313" key="11">
    <source>
        <dbReference type="Proteomes" id="UP001597296"/>
    </source>
</evidence>
<evidence type="ECO:0000256" key="5">
    <source>
        <dbReference type="ARBA" id="ARBA00022777"/>
    </source>
</evidence>
<sequence>MGYRSARRLIAALSLAVVVAAWLAAGLWLRRDYQETRQDGLDHLVRTSQLTAEHLRRLLSVADLALDNLEPALAAGQPPGAAWEVALRFVGVVGDADCLSLVAAIDHQGHTIRLSGSNEGEALPLPAALTARASGNRISVGAPIRTPGEGRWMIPLVRRVNTPNHPVALLVAAIDVAALERMYDGFRRHQGGAITLFNLDGALLVRSPPWPGTLGLSLRDHPLFQRHAGRARQLTVTTVSPVDGSERVVAFTMAEPYPVAAAVSMTDEELLAPWWGRVRLVLAFLGGATLVVLGGATLILGLLRRLAGEAHGLERRVEARTAELRRMIDRRRVFLASLSHELRSPLNVILGFSEALLAGLHGPLGAGARGYLTDIHRSGKLMLALVNDLLDGAAMEAGGLRLDFAPVDLADLVGEATTMIGQQAAAHGSTVSSRIEPAGLRLSADRRRLLQVLLNLGTNAVKYGGRDCRIEISARLTPDQGCRIEVTDSGPGMSEDEMAMALTPFGRADGSRGIEGTGLGLPLAAGLCALHDGRLTLHSRPGAGTRVEILLPPARVLPPSERTGRTPTGTSPAPWPMAEATPAAAGND</sequence>
<accession>A0ABW5CAM5</accession>
<evidence type="ECO:0000259" key="9">
    <source>
        <dbReference type="PROSITE" id="PS50109"/>
    </source>
</evidence>
<dbReference type="CDD" id="cd00075">
    <property type="entry name" value="HATPase"/>
    <property type="match status" value="1"/>
</dbReference>
<dbReference type="CDD" id="cd12915">
    <property type="entry name" value="PDC2_DGC_like"/>
    <property type="match status" value="1"/>
</dbReference>
<comment type="caution">
    <text evidence="10">The sequence shown here is derived from an EMBL/GenBank/DDBJ whole genome shotgun (WGS) entry which is preliminary data.</text>
</comment>
<dbReference type="PROSITE" id="PS50109">
    <property type="entry name" value="HIS_KIN"/>
    <property type="match status" value="1"/>
</dbReference>
<dbReference type="SUPFAM" id="SSF47384">
    <property type="entry name" value="Homodimeric domain of signal transducing histidine kinase"/>
    <property type="match status" value="1"/>
</dbReference>
<dbReference type="InterPro" id="IPR005467">
    <property type="entry name" value="His_kinase_dom"/>
</dbReference>
<keyword evidence="8" id="KW-0472">Membrane</keyword>
<dbReference type="InterPro" id="IPR004358">
    <property type="entry name" value="Sig_transdc_His_kin-like_C"/>
</dbReference>
<keyword evidence="4" id="KW-0808">Transferase</keyword>
<keyword evidence="3" id="KW-0597">Phosphoprotein</keyword>
<evidence type="ECO:0000256" key="4">
    <source>
        <dbReference type="ARBA" id="ARBA00022679"/>
    </source>
</evidence>
<proteinExistence type="predicted"/>
<dbReference type="SUPFAM" id="SSF55874">
    <property type="entry name" value="ATPase domain of HSP90 chaperone/DNA topoisomerase II/histidine kinase"/>
    <property type="match status" value="1"/>
</dbReference>
<dbReference type="Pfam" id="PF22588">
    <property type="entry name" value="dCache_1_like"/>
    <property type="match status" value="1"/>
</dbReference>
<keyword evidence="10" id="KW-0067">ATP-binding</keyword>
<organism evidence="10 11">
    <name type="scientific">Phaeospirillum tilakii</name>
    <dbReference type="NCBI Taxonomy" id="741673"/>
    <lineage>
        <taxon>Bacteria</taxon>
        <taxon>Pseudomonadati</taxon>
        <taxon>Pseudomonadota</taxon>
        <taxon>Alphaproteobacteria</taxon>
        <taxon>Rhodospirillales</taxon>
        <taxon>Rhodospirillaceae</taxon>
        <taxon>Phaeospirillum</taxon>
    </lineage>
</organism>
<gene>
    <name evidence="10" type="ORF">ACFSNB_04255</name>
</gene>
<keyword evidence="8" id="KW-1133">Transmembrane helix</keyword>
<feature type="domain" description="Histidine kinase" evidence="9">
    <location>
        <begin position="337"/>
        <end position="555"/>
    </location>
</feature>
<evidence type="ECO:0000256" key="6">
    <source>
        <dbReference type="ARBA" id="ARBA00023012"/>
    </source>
</evidence>
<reference evidence="11" key="1">
    <citation type="journal article" date="2019" name="Int. J. Syst. Evol. Microbiol.">
        <title>The Global Catalogue of Microorganisms (GCM) 10K type strain sequencing project: providing services to taxonomists for standard genome sequencing and annotation.</title>
        <authorList>
            <consortium name="The Broad Institute Genomics Platform"/>
            <consortium name="The Broad Institute Genome Sequencing Center for Infectious Disease"/>
            <person name="Wu L."/>
            <person name="Ma J."/>
        </authorList>
    </citation>
    <scope>NUCLEOTIDE SEQUENCE [LARGE SCALE GENOMIC DNA]</scope>
    <source>
        <strain evidence="11">KCTC 15012</strain>
    </source>
</reference>
<feature type="transmembrane region" description="Helical" evidence="8">
    <location>
        <begin position="280"/>
        <end position="303"/>
    </location>
</feature>
<dbReference type="SMART" id="SM00388">
    <property type="entry name" value="HisKA"/>
    <property type="match status" value="1"/>
</dbReference>
<dbReference type="PRINTS" id="PR00344">
    <property type="entry name" value="BCTRLSENSOR"/>
</dbReference>
<dbReference type="SMART" id="SM00387">
    <property type="entry name" value="HATPase_c"/>
    <property type="match status" value="1"/>
</dbReference>
<dbReference type="Gene3D" id="3.30.565.10">
    <property type="entry name" value="Histidine kinase-like ATPase, C-terminal domain"/>
    <property type="match status" value="1"/>
</dbReference>
<keyword evidence="6" id="KW-0902">Two-component regulatory system</keyword>
<comment type="catalytic activity">
    <reaction evidence="1">
        <text>ATP + protein L-histidine = ADP + protein N-phospho-L-histidine.</text>
        <dbReference type="EC" id="2.7.13.3"/>
    </reaction>
</comment>
<dbReference type="CDD" id="cd00082">
    <property type="entry name" value="HisKA"/>
    <property type="match status" value="1"/>
</dbReference>
<keyword evidence="5" id="KW-0418">Kinase</keyword>
<dbReference type="GO" id="GO:0005524">
    <property type="term" value="F:ATP binding"/>
    <property type="evidence" value="ECO:0007669"/>
    <property type="project" value="UniProtKB-KW"/>
</dbReference>
<evidence type="ECO:0000256" key="8">
    <source>
        <dbReference type="SAM" id="Phobius"/>
    </source>
</evidence>
<dbReference type="InterPro" id="IPR050736">
    <property type="entry name" value="Sensor_HK_Regulatory"/>
</dbReference>
<dbReference type="PANTHER" id="PTHR43711:SF1">
    <property type="entry name" value="HISTIDINE KINASE 1"/>
    <property type="match status" value="1"/>
</dbReference>
<dbReference type="InterPro" id="IPR036097">
    <property type="entry name" value="HisK_dim/P_sf"/>
</dbReference>
<dbReference type="InterPro" id="IPR054327">
    <property type="entry name" value="His-kinase-like_sensor"/>
</dbReference>
<evidence type="ECO:0000256" key="1">
    <source>
        <dbReference type="ARBA" id="ARBA00000085"/>
    </source>
</evidence>
<dbReference type="InterPro" id="IPR003661">
    <property type="entry name" value="HisK_dim/P_dom"/>
</dbReference>
<dbReference type="RefSeq" id="WP_377314795.1">
    <property type="nucleotide sequence ID" value="NZ_JBHUIY010000005.1"/>
</dbReference>
<keyword evidence="10" id="KW-0547">Nucleotide-binding</keyword>
<dbReference type="Gene3D" id="3.30.450.20">
    <property type="entry name" value="PAS domain"/>
    <property type="match status" value="2"/>
</dbReference>
<dbReference type="EC" id="2.7.13.3" evidence="2"/>
<evidence type="ECO:0000256" key="7">
    <source>
        <dbReference type="SAM" id="MobiDB-lite"/>
    </source>
</evidence>
<dbReference type="InterPro" id="IPR003594">
    <property type="entry name" value="HATPase_dom"/>
</dbReference>
<feature type="region of interest" description="Disordered" evidence="7">
    <location>
        <begin position="556"/>
        <end position="588"/>
    </location>
</feature>
<keyword evidence="11" id="KW-1185">Reference proteome</keyword>
<dbReference type="PANTHER" id="PTHR43711">
    <property type="entry name" value="TWO-COMPONENT HISTIDINE KINASE"/>
    <property type="match status" value="1"/>
</dbReference>
<keyword evidence="8" id="KW-0812">Transmembrane</keyword>
<dbReference type="EMBL" id="JBHUIY010000005">
    <property type="protein sequence ID" value="MFD2233012.1"/>
    <property type="molecule type" value="Genomic_DNA"/>
</dbReference>
<dbReference type="Proteomes" id="UP001597296">
    <property type="component" value="Unassembled WGS sequence"/>
</dbReference>
<dbReference type="Pfam" id="PF00512">
    <property type="entry name" value="HisKA"/>
    <property type="match status" value="1"/>
</dbReference>
<evidence type="ECO:0000256" key="2">
    <source>
        <dbReference type="ARBA" id="ARBA00012438"/>
    </source>
</evidence>
<protein>
    <recommendedName>
        <fullName evidence="2">histidine kinase</fullName>
        <ecNumber evidence="2">2.7.13.3</ecNumber>
    </recommendedName>
</protein>
<name>A0ABW5CAM5_9PROT</name>
<evidence type="ECO:0000313" key="10">
    <source>
        <dbReference type="EMBL" id="MFD2233012.1"/>
    </source>
</evidence>